<accession>A0AAV7WHP2</accession>
<protein>
    <submittedName>
        <fullName evidence="1">Uncharacterized protein</fullName>
    </submittedName>
</protein>
<name>A0AAV7WHP2_PLEWA</name>
<dbReference type="Proteomes" id="UP001066276">
    <property type="component" value="Chromosome 1_2"/>
</dbReference>
<evidence type="ECO:0000313" key="1">
    <source>
        <dbReference type="EMBL" id="KAJ1212335.1"/>
    </source>
</evidence>
<evidence type="ECO:0000313" key="2">
    <source>
        <dbReference type="Proteomes" id="UP001066276"/>
    </source>
</evidence>
<gene>
    <name evidence="1" type="ORF">NDU88_007641</name>
</gene>
<keyword evidence="2" id="KW-1185">Reference proteome</keyword>
<proteinExistence type="predicted"/>
<organism evidence="1 2">
    <name type="scientific">Pleurodeles waltl</name>
    <name type="common">Iberian ribbed newt</name>
    <dbReference type="NCBI Taxonomy" id="8319"/>
    <lineage>
        <taxon>Eukaryota</taxon>
        <taxon>Metazoa</taxon>
        <taxon>Chordata</taxon>
        <taxon>Craniata</taxon>
        <taxon>Vertebrata</taxon>
        <taxon>Euteleostomi</taxon>
        <taxon>Amphibia</taxon>
        <taxon>Batrachia</taxon>
        <taxon>Caudata</taxon>
        <taxon>Salamandroidea</taxon>
        <taxon>Salamandridae</taxon>
        <taxon>Pleurodelinae</taxon>
        <taxon>Pleurodeles</taxon>
    </lineage>
</organism>
<sequence>MRSPDPAQWSAPRYHKIHLYQWMNAEGRIITVSSGASSPELYAPHHELYGNQLQTPTWPPQPPSNGALEGELVRSEGRRSALAESLLTAHSAMKHQEMCLQEQDRHMIRTEAWLEQLLFKQEVQSAM</sequence>
<comment type="caution">
    <text evidence="1">The sequence shown here is derived from an EMBL/GenBank/DDBJ whole genome shotgun (WGS) entry which is preliminary data.</text>
</comment>
<reference evidence="1" key="1">
    <citation type="journal article" date="2022" name="bioRxiv">
        <title>Sequencing and chromosome-scale assembly of the giantPleurodeles waltlgenome.</title>
        <authorList>
            <person name="Brown T."/>
            <person name="Elewa A."/>
            <person name="Iarovenko S."/>
            <person name="Subramanian E."/>
            <person name="Araus A.J."/>
            <person name="Petzold A."/>
            <person name="Susuki M."/>
            <person name="Suzuki K.-i.T."/>
            <person name="Hayashi T."/>
            <person name="Toyoda A."/>
            <person name="Oliveira C."/>
            <person name="Osipova E."/>
            <person name="Leigh N.D."/>
            <person name="Simon A."/>
            <person name="Yun M.H."/>
        </authorList>
    </citation>
    <scope>NUCLEOTIDE SEQUENCE</scope>
    <source>
        <strain evidence="1">20211129_DDA</strain>
        <tissue evidence="1">Liver</tissue>
    </source>
</reference>
<dbReference type="EMBL" id="JANPWB010000002">
    <property type="protein sequence ID" value="KAJ1212335.1"/>
    <property type="molecule type" value="Genomic_DNA"/>
</dbReference>
<dbReference type="AlphaFoldDB" id="A0AAV7WHP2"/>